<evidence type="ECO:0000313" key="2">
    <source>
        <dbReference type="EMBL" id="SCM08276.1"/>
    </source>
</evidence>
<proteinExistence type="predicted"/>
<dbReference type="AlphaFoldDB" id="A0AAX2CNW2"/>
<dbReference type="RefSeq" id="WP_087099729.1">
    <property type="nucleotide sequence ID" value="NZ_CP066179.1"/>
</dbReference>
<feature type="transmembrane region" description="Helical" evidence="1">
    <location>
        <begin position="39"/>
        <end position="61"/>
    </location>
</feature>
<keyword evidence="1" id="KW-0812">Transmembrane</keyword>
<dbReference type="Proteomes" id="UP000242164">
    <property type="component" value="Unassembled WGS sequence"/>
</dbReference>
<dbReference type="EMBL" id="FMIK01000068">
    <property type="protein sequence ID" value="SCM08276.1"/>
    <property type="molecule type" value="Genomic_DNA"/>
</dbReference>
<name>A0AAX2CNW2_9BACI</name>
<sequence>MKQKLNNYGLWVALFALLGMVLMDTIPNFNFGRYQEYVDAILCLLIAAGVVSNPSAGKWFFDKEKEQKQGDVE</sequence>
<keyword evidence="1" id="KW-1133">Transmembrane helix</keyword>
<protein>
    <recommendedName>
        <fullName evidence="4">Holin</fullName>
    </recommendedName>
</protein>
<gene>
    <name evidence="2" type="ORF">BCB44BAC_04562</name>
</gene>
<evidence type="ECO:0008006" key="4">
    <source>
        <dbReference type="Google" id="ProtNLM"/>
    </source>
</evidence>
<comment type="caution">
    <text evidence="2">The sequence shown here is derived from an EMBL/GenBank/DDBJ whole genome shotgun (WGS) entry which is preliminary data.</text>
</comment>
<keyword evidence="1" id="KW-0472">Membrane</keyword>
<accession>A0AAX2CNW2</accession>
<evidence type="ECO:0000256" key="1">
    <source>
        <dbReference type="SAM" id="Phobius"/>
    </source>
</evidence>
<organism evidence="2 3">
    <name type="scientific">Bacillus cytotoxicus</name>
    <dbReference type="NCBI Taxonomy" id="580165"/>
    <lineage>
        <taxon>Bacteria</taxon>
        <taxon>Bacillati</taxon>
        <taxon>Bacillota</taxon>
        <taxon>Bacilli</taxon>
        <taxon>Bacillales</taxon>
        <taxon>Bacillaceae</taxon>
        <taxon>Bacillus</taxon>
        <taxon>Bacillus cereus group</taxon>
    </lineage>
</organism>
<reference evidence="2 3" key="1">
    <citation type="submission" date="2016-08" db="EMBL/GenBank/DDBJ databases">
        <authorList>
            <person name="Loux V."/>
            <person name="Rue O."/>
        </authorList>
    </citation>
    <scope>NUCLEOTIDE SEQUENCE [LARGE SCALE GENOMIC DNA]</scope>
    <source>
        <strain evidence="2 3">AFSSA_08CEB44bac</strain>
    </source>
</reference>
<evidence type="ECO:0000313" key="3">
    <source>
        <dbReference type="Proteomes" id="UP000242164"/>
    </source>
</evidence>